<organism evidence="1 2">
    <name type="scientific">Methylocystis parvus</name>
    <dbReference type="NCBI Taxonomy" id="134"/>
    <lineage>
        <taxon>Bacteria</taxon>
        <taxon>Pseudomonadati</taxon>
        <taxon>Pseudomonadota</taxon>
        <taxon>Alphaproteobacteria</taxon>
        <taxon>Hyphomicrobiales</taxon>
        <taxon>Methylocystaceae</taxon>
        <taxon>Methylocystis</taxon>
    </lineage>
</organism>
<keyword evidence="2" id="KW-1185">Reference proteome</keyword>
<protein>
    <recommendedName>
        <fullName evidence="3">Magnesium transporter MgtE intracellular domain-containing protein</fullName>
    </recommendedName>
</protein>
<sequence length="153" mass="16565">MFCSGAAVAYAGETGETRIPYAEDRIQYCADVAASAEAIRLDRRRNELATLEGEIGARLSLLDSKQRKLRIVLEKLEAFERKTSEALVGLYARMKPEAAAAQLAQLDAEIAAALMLHMKASASSAILGEMDASHGAALAKKISELRLSKDRKN</sequence>
<name>A0A6B8M2K5_9HYPH</name>
<reference evidence="1 2" key="1">
    <citation type="submission" date="2019-09" db="EMBL/GenBank/DDBJ databases">
        <title>Isolation and complete genome sequencing of Methylocystis species.</title>
        <authorList>
            <person name="Rumah B.L."/>
            <person name="Stead C.E."/>
            <person name="Stevens B.C."/>
            <person name="Minton N.P."/>
            <person name="Grosse-Honebrink A."/>
            <person name="Zhang Y."/>
        </authorList>
    </citation>
    <scope>NUCLEOTIDE SEQUENCE [LARGE SCALE GENOMIC DNA]</scope>
    <source>
        <strain evidence="1 2">BRCS2</strain>
    </source>
</reference>
<dbReference type="Proteomes" id="UP000422569">
    <property type="component" value="Chromosome"/>
</dbReference>
<evidence type="ECO:0008006" key="3">
    <source>
        <dbReference type="Google" id="ProtNLM"/>
    </source>
</evidence>
<evidence type="ECO:0000313" key="1">
    <source>
        <dbReference type="EMBL" id="QGM96565.1"/>
    </source>
</evidence>
<gene>
    <name evidence="1" type="ORF">F7D14_03080</name>
</gene>
<dbReference type="EMBL" id="CP044331">
    <property type="protein sequence ID" value="QGM96565.1"/>
    <property type="molecule type" value="Genomic_DNA"/>
</dbReference>
<evidence type="ECO:0000313" key="2">
    <source>
        <dbReference type="Proteomes" id="UP000422569"/>
    </source>
</evidence>
<dbReference type="KEGG" id="mpar:F7D14_03080"/>
<dbReference type="SUPFAM" id="SSF158791">
    <property type="entry name" value="MgtE N-terminal domain-like"/>
    <property type="match status" value="1"/>
</dbReference>
<dbReference type="AlphaFoldDB" id="A0A6B8M2K5"/>
<dbReference type="RefSeq" id="WP_016921179.1">
    <property type="nucleotide sequence ID" value="NZ_CP044331.1"/>
</dbReference>
<accession>A0A6B8M2K5</accession>
<proteinExistence type="predicted"/>